<protein>
    <submittedName>
        <fullName evidence="1">Uncharacterized protein</fullName>
    </submittedName>
</protein>
<accession>A0ACC2K4S4</accession>
<name>A0ACC2K4S4_PERAE</name>
<dbReference type="EMBL" id="CM056820">
    <property type="protein sequence ID" value="KAJ8616027.1"/>
    <property type="molecule type" value="Genomic_DNA"/>
</dbReference>
<sequence length="522" mass="58368">MSQPDPFGLAISNSQTLYIQRGRDPRDGSVRDRDARAHVLSRPIVQRPDDQFSVHTPDLASTAESQNLLGIGDGLKMDPNQCHWMKERLAGFSGKVAVTGGYREVKQARARAPLGGIEPICAHAVSELKDLAPEADIFVRIIAKNNPLVCKADHFDMMLLELETFPGVKMIAIKPHTGKEHPSLLTSEPISLLEMGKEGKKLQVLPKNQNDKSLLAIQPLLLSISLSFVNSTVSLDVDQQLDSRIPQWGSRFMEIECKQSNPLAGVTKKLLPIKPKKIYKAKEIKRATNYFSSNNILNSGGNGEVYWGKLDGTEAAVKRPYQGEDIERYTDHIVHELNIHGQVNHQSIVALLGHGLYQHRPHVVYEFMPRGSLFEQLHDHYHAGGSTILTWQRRLTIAHQIAECLTYLHNYSVPRIFHVDVKSANILLDDNLNAKKKAKNLEKGDDGAVLVKKHELMDAIDPSLKVGASEVAWKQMMALGSLAVDCLSKQIKYRPPVKQVADKIECIRKWDFCTLSVTYVRS</sequence>
<gene>
    <name evidence="1" type="ORF">MRB53_035399</name>
</gene>
<dbReference type="Proteomes" id="UP001234297">
    <property type="component" value="Chromosome 12"/>
</dbReference>
<keyword evidence="2" id="KW-1185">Reference proteome</keyword>
<evidence type="ECO:0000313" key="1">
    <source>
        <dbReference type="EMBL" id="KAJ8616027.1"/>
    </source>
</evidence>
<organism evidence="1 2">
    <name type="scientific">Persea americana</name>
    <name type="common">Avocado</name>
    <dbReference type="NCBI Taxonomy" id="3435"/>
    <lineage>
        <taxon>Eukaryota</taxon>
        <taxon>Viridiplantae</taxon>
        <taxon>Streptophyta</taxon>
        <taxon>Embryophyta</taxon>
        <taxon>Tracheophyta</taxon>
        <taxon>Spermatophyta</taxon>
        <taxon>Magnoliopsida</taxon>
        <taxon>Magnoliidae</taxon>
        <taxon>Laurales</taxon>
        <taxon>Lauraceae</taxon>
        <taxon>Persea</taxon>
    </lineage>
</organism>
<evidence type="ECO:0000313" key="2">
    <source>
        <dbReference type="Proteomes" id="UP001234297"/>
    </source>
</evidence>
<comment type="caution">
    <text evidence="1">The sequence shown here is derived from an EMBL/GenBank/DDBJ whole genome shotgun (WGS) entry which is preliminary data.</text>
</comment>
<proteinExistence type="predicted"/>
<reference evidence="1 2" key="1">
    <citation type="journal article" date="2022" name="Hortic Res">
        <title>A haplotype resolved chromosomal level avocado genome allows analysis of novel avocado genes.</title>
        <authorList>
            <person name="Nath O."/>
            <person name="Fletcher S.J."/>
            <person name="Hayward A."/>
            <person name="Shaw L.M."/>
            <person name="Masouleh A.K."/>
            <person name="Furtado A."/>
            <person name="Henry R.J."/>
            <person name="Mitter N."/>
        </authorList>
    </citation>
    <scope>NUCLEOTIDE SEQUENCE [LARGE SCALE GENOMIC DNA]</scope>
    <source>
        <strain evidence="2">cv. Hass</strain>
    </source>
</reference>